<keyword evidence="3" id="KW-0812">Transmembrane</keyword>
<feature type="transmembrane region" description="Helical" evidence="3">
    <location>
        <begin position="456"/>
        <end position="476"/>
    </location>
</feature>
<feature type="non-terminal residue" evidence="5">
    <location>
        <position position="1"/>
    </location>
</feature>
<name>A0A6P6A525_DURZI</name>
<dbReference type="PANTHER" id="PTHR33538:SF2">
    <property type="entry name" value="PROTEIN GAMETE EXPRESSED 1"/>
    <property type="match status" value="1"/>
</dbReference>
<feature type="transmembrane region" description="Helical" evidence="3">
    <location>
        <begin position="395"/>
        <end position="413"/>
    </location>
</feature>
<dbReference type="GeneID" id="111306494"/>
<dbReference type="AlphaFoldDB" id="A0A6P6A525"/>
<feature type="coiled-coil region" evidence="1">
    <location>
        <begin position="234"/>
        <end position="261"/>
    </location>
</feature>
<evidence type="ECO:0000256" key="1">
    <source>
        <dbReference type="SAM" id="Coils"/>
    </source>
</evidence>
<keyword evidence="4" id="KW-1185">Reference proteome</keyword>
<reference evidence="5" key="1">
    <citation type="submission" date="2025-08" db="UniProtKB">
        <authorList>
            <consortium name="RefSeq"/>
        </authorList>
    </citation>
    <scope>IDENTIFICATION</scope>
    <source>
        <tissue evidence="5">Fruit stalk</tissue>
    </source>
</reference>
<keyword evidence="3" id="KW-1133">Transmembrane helix</keyword>
<dbReference type="Proteomes" id="UP000515121">
    <property type="component" value="Unplaced"/>
</dbReference>
<accession>A0A6P6A525</accession>
<dbReference type="KEGG" id="dzi:111306494"/>
<feature type="region of interest" description="Disordered" evidence="2">
    <location>
        <begin position="529"/>
        <end position="552"/>
    </location>
</feature>
<protein>
    <submittedName>
        <fullName evidence="5">Protein GAMETE EXPRESSED 1-like</fullName>
    </submittedName>
</protein>
<feature type="coiled-coil region" evidence="1">
    <location>
        <begin position="139"/>
        <end position="166"/>
    </location>
</feature>
<organism evidence="4 5">
    <name type="scientific">Durio zibethinus</name>
    <name type="common">Durian</name>
    <dbReference type="NCBI Taxonomy" id="66656"/>
    <lineage>
        <taxon>Eukaryota</taxon>
        <taxon>Viridiplantae</taxon>
        <taxon>Streptophyta</taxon>
        <taxon>Embryophyta</taxon>
        <taxon>Tracheophyta</taxon>
        <taxon>Spermatophyta</taxon>
        <taxon>Magnoliopsida</taxon>
        <taxon>eudicotyledons</taxon>
        <taxon>Gunneridae</taxon>
        <taxon>Pentapetalae</taxon>
        <taxon>rosids</taxon>
        <taxon>malvids</taxon>
        <taxon>Malvales</taxon>
        <taxon>Malvaceae</taxon>
        <taxon>Helicteroideae</taxon>
        <taxon>Durio</taxon>
    </lineage>
</organism>
<gene>
    <name evidence="5" type="primary">LOC111306494</name>
</gene>
<sequence>AENQFHNWAITRDFSAEFSLKAVDYTEGIQLVENAKRKLVSSNSCWQRAYQQIFAACSEIIGDDSEKRKRFAWDLCNCFQNDSGRPYFPHCQQESSMQKCLAKLDDISYQTYLQFFLETNTICYQLQATAFRLQTEKLVNDLKNTAHIAEEKMDNMEMKTEQLLQSSNNILSSLNTIDQHSQQVAETTKNVSDHMDIVVEHSMAVFKQSQQIAAFQSELKTGQEQMKSNLEEGMATLNHSYKDLGDRLDDIKDETVEVEKKINEVGDAMSEKMTTLQSRADDIGKMTGISLEKQKQLLDKQSTALEGLQAITEFQSQALAESRASLKELAEFGHTQQEMLLQRQQQLEQAHEHLVENSKSILAAQEAFEFKQAHMFAALDKLFSLHNAMLVESRLIKAFFLYCLSIFVLYVLTSTKQTYTVRPRLYIGLCASFMIEMAILRCSMNDIEQQTWLLNLVRLLYTILASIQLLFAIYSYRDYEMLNHQMLLTLIEKVNSIRKNSDLSWETDSDVDWSSWIDTEFPDDVDNLKDPDYMPPVPAEESKENSFETSPISRKYDLRPRHGCRSFL</sequence>
<evidence type="ECO:0000256" key="3">
    <source>
        <dbReference type="SAM" id="Phobius"/>
    </source>
</evidence>
<evidence type="ECO:0000256" key="2">
    <source>
        <dbReference type="SAM" id="MobiDB-lite"/>
    </source>
</evidence>
<dbReference type="OrthoDB" id="377549at2759"/>
<proteinExistence type="predicted"/>
<feature type="transmembrane region" description="Helical" evidence="3">
    <location>
        <begin position="425"/>
        <end position="444"/>
    </location>
</feature>
<evidence type="ECO:0000313" key="5">
    <source>
        <dbReference type="RefSeq" id="XP_022760073.1"/>
    </source>
</evidence>
<dbReference type="PANTHER" id="PTHR33538">
    <property type="entry name" value="PROTEIN GAMETE EXPRESSED 1"/>
    <property type="match status" value="1"/>
</dbReference>
<keyword evidence="3" id="KW-0472">Membrane</keyword>
<dbReference type="InterPro" id="IPR040346">
    <property type="entry name" value="GEX1/Brambleberry"/>
</dbReference>
<keyword evidence="1" id="KW-0175">Coiled coil</keyword>
<dbReference type="RefSeq" id="XP_022760073.1">
    <property type="nucleotide sequence ID" value="XM_022904338.1"/>
</dbReference>
<evidence type="ECO:0000313" key="4">
    <source>
        <dbReference type="Proteomes" id="UP000515121"/>
    </source>
</evidence>